<evidence type="ECO:0000259" key="1">
    <source>
        <dbReference type="Pfam" id="PF20056"/>
    </source>
</evidence>
<organism evidence="2 3">
    <name type="scientific">Marivita hallyeonensis</name>
    <dbReference type="NCBI Taxonomy" id="996342"/>
    <lineage>
        <taxon>Bacteria</taxon>
        <taxon>Pseudomonadati</taxon>
        <taxon>Pseudomonadota</taxon>
        <taxon>Alphaproteobacteria</taxon>
        <taxon>Rhodobacterales</taxon>
        <taxon>Roseobacteraceae</taxon>
        <taxon>Marivita</taxon>
    </lineage>
</organism>
<dbReference type="AlphaFoldDB" id="A0A1M5UL80"/>
<feature type="domain" description="DUF6455" evidence="1">
    <location>
        <begin position="13"/>
        <end position="94"/>
    </location>
</feature>
<dbReference type="OrthoDB" id="7689275at2"/>
<evidence type="ECO:0000313" key="3">
    <source>
        <dbReference type="Proteomes" id="UP000184221"/>
    </source>
</evidence>
<evidence type="ECO:0000313" key="2">
    <source>
        <dbReference type="EMBL" id="SHH63433.1"/>
    </source>
</evidence>
<protein>
    <recommendedName>
        <fullName evidence="1">DUF6455 domain-containing protein</fullName>
    </recommendedName>
</protein>
<dbReference type="STRING" id="996342.SAMN05443551_2685"/>
<dbReference type="RefSeq" id="WP_072778147.1">
    <property type="nucleotide sequence ID" value="NZ_FQXC01000003.1"/>
</dbReference>
<sequence length="99" mass="11015">MMRPPTSVPWKPLGNTGVHYWLVQRMAKRCGIDTAQLFADAQIDQDDWAAMVQTCRACDCVSGCKRLLDQPSDTQLDSAPDECLNAELIALLKTGHRKP</sequence>
<dbReference type="InterPro" id="IPR045601">
    <property type="entry name" value="DUF6455"/>
</dbReference>
<name>A0A1M5UL80_9RHOB</name>
<dbReference type="Proteomes" id="UP000184221">
    <property type="component" value="Unassembled WGS sequence"/>
</dbReference>
<gene>
    <name evidence="2" type="ORF">SAMN05443551_2685</name>
</gene>
<proteinExistence type="predicted"/>
<reference evidence="2 3" key="1">
    <citation type="submission" date="2016-11" db="EMBL/GenBank/DDBJ databases">
        <authorList>
            <person name="Jaros S."/>
            <person name="Januszkiewicz K."/>
            <person name="Wedrychowicz H."/>
        </authorList>
    </citation>
    <scope>NUCLEOTIDE SEQUENCE [LARGE SCALE GENOMIC DNA]</scope>
    <source>
        <strain evidence="2 3">DSM 29431</strain>
    </source>
</reference>
<dbReference type="Pfam" id="PF20056">
    <property type="entry name" value="DUF6455"/>
    <property type="match status" value="1"/>
</dbReference>
<dbReference type="EMBL" id="FQXC01000003">
    <property type="protein sequence ID" value="SHH63433.1"/>
    <property type="molecule type" value="Genomic_DNA"/>
</dbReference>
<keyword evidence="3" id="KW-1185">Reference proteome</keyword>
<accession>A0A1M5UL80</accession>